<evidence type="ECO:0000313" key="11">
    <source>
        <dbReference type="Proteomes" id="UP001287286"/>
    </source>
</evidence>
<dbReference type="AlphaFoldDB" id="A0A2U3EKZ4"/>
<feature type="transmembrane region" description="Helical" evidence="6">
    <location>
        <begin position="341"/>
        <end position="363"/>
    </location>
</feature>
<dbReference type="Proteomes" id="UP000245956">
    <property type="component" value="Unassembled WGS sequence"/>
</dbReference>
<evidence type="ECO:0000256" key="6">
    <source>
        <dbReference type="SAM" id="Phobius"/>
    </source>
</evidence>
<feature type="transmembrane region" description="Helical" evidence="6">
    <location>
        <begin position="72"/>
        <end position="93"/>
    </location>
</feature>
<evidence type="ECO:0000256" key="1">
    <source>
        <dbReference type="ARBA" id="ARBA00004141"/>
    </source>
</evidence>
<feature type="compositionally biased region" description="Basic and acidic residues" evidence="5">
    <location>
        <begin position="1"/>
        <end position="16"/>
    </location>
</feature>
<evidence type="ECO:0000256" key="2">
    <source>
        <dbReference type="ARBA" id="ARBA00022692"/>
    </source>
</evidence>
<feature type="region of interest" description="Disordered" evidence="5">
    <location>
        <begin position="540"/>
        <end position="561"/>
    </location>
</feature>
<feature type="transmembrane region" description="Helical" evidence="6">
    <location>
        <begin position="265"/>
        <end position="287"/>
    </location>
</feature>
<feature type="transmembrane region" description="Helical" evidence="6">
    <location>
        <begin position="37"/>
        <end position="66"/>
    </location>
</feature>
<comment type="subcellular location">
    <subcellularLocation>
        <location evidence="1">Membrane</location>
        <topology evidence="1">Multi-pass membrane protein</topology>
    </subcellularLocation>
</comment>
<dbReference type="PROSITE" id="PS50850">
    <property type="entry name" value="MFS"/>
    <property type="match status" value="1"/>
</dbReference>
<feature type="transmembrane region" description="Helical" evidence="6">
    <location>
        <begin position="308"/>
        <end position="329"/>
    </location>
</feature>
<keyword evidence="3 6" id="KW-1133">Transmembrane helix</keyword>
<dbReference type="InterPro" id="IPR020846">
    <property type="entry name" value="MFS_dom"/>
</dbReference>
<keyword evidence="11" id="KW-1185">Reference proteome</keyword>
<reference evidence="8" key="3">
    <citation type="submission" date="2023-11" db="EMBL/GenBank/DDBJ databases">
        <authorList>
            <person name="Beijen E."/>
            <person name="Ohm R.A."/>
        </authorList>
    </citation>
    <scope>NUCLEOTIDE SEQUENCE</scope>
    <source>
        <strain evidence="8">CBS 150709</strain>
    </source>
</reference>
<feature type="transmembrane region" description="Helical" evidence="6">
    <location>
        <begin position="233"/>
        <end position="253"/>
    </location>
</feature>
<dbReference type="Proteomes" id="UP001287286">
    <property type="component" value="Unassembled WGS sequence"/>
</dbReference>
<dbReference type="Pfam" id="PF07690">
    <property type="entry name" value="MFS_1"/>
    <property type="match status" value="1"/>
</dbReference>
<feature type="transmembrane region" description="Helical" evidence="6">
    <location>
        <begin position="193"/>
        <end position="213"/>
    </location>
</feature>
<dbReference type="SUPFAM" id="SSF103473">
    <property type="entry name" value="MFS general substrate transporter"/>
    <property type="match status" value="1"/>
</dbReference>
<reference evidence="8 11" key="4">
    <citation type="journal article" date="2024" name="Microbiol. Resour. Announc.">
        <title>Genome annotations for the ascomycete fungi Trichoderma harzianum, Trichoderma aggressivum, and Purpureocillium lilacinum.</title>
        <authorList>
            <person name="Beijen E.P.W."/>
            <person name="Ohm R.A."/>
        </authorList>
    </citation>
    <scope>NUCLEOTIDE SEQUENCE [LARGE SCALE GENOMIC DNA]</scope>
    <source>
        <strain evidence="8 11">CBS 150709</strain>
    </source>
</reference>
<evidence type="ECO:0000313" key="9">
    <source>
        <dbReference type="EMBL" id="PWI75120.1"/>
    </source>
</evidence>
<feature type="transmembrane region" description="Helical" evidence="6">
    <location>
        <begin position="163"/>
        <end position="181"/>
    </location>
</feature>
<dbReference type="Gene3D" id="1.20.1250.20">
    <property type="entry name" value="MFS general substrate transporter like domains"/>
    <property type="match status" value="1"/>
</dbReference>
<dbReference type="EMBL" id="LCWV01000002">
    <property type="protein sequence ID" value="PWI75120.1"/>
    <property type="molecule type" value="Genomic_DNA"/>
</dbReference>
<dbReference type="GO" id="GO:0022857">
    <property type="term" value="F:transmembrane transporter activity"/>
    <property type="evidence" value="ECO:0007669"/>
    <property type="project" value="InterPro"/>
</dbReference>
<evidence type="ECO:0000256" key="3">
    <source>
        <dbReference type="ARBA" id="ARBA00022989"/>
    </source>
</evidence>
<feature type="transmembrane region" description="Helical" evidence="6">
    <location>
        <begin position="130"/>
        <end position="151"/>
    </location>
</feature>
<feature type="transmembrane region" description="Helical" evidence="6">
    <location>
        <begin position="375"/>
        <end position="396"/>
    </location>
</feature>
<gene>
    <name evidence="9" type="ORF">PCL_05778</name>
    <name evidence="8" type="ORF">Purlil1_7454</name>
</gene>
<reference evidence="9 10" key="2">
    <citation type="journal article" date="2016" name="Front. Microbiol.">
        <title>Genome and transcriptome sequences reveal the specific parasitism of the nematophagous Purpureocillium lilacinum 36-1.</title>
        <authorList>
            <person name="Xie J."/>
            <person name="Li S."/>
            <person name="Mo C."/>
            <person name="Xiao X."/>
            <person name="Peng D."/>
            <person name="Wang G."/>
            <person name="Xiao Y."/>
        </authorList>
    </citation>
    <scope>NUCLEOTIDE SEQUENCE [LARGE SCALE GENOMIC DNA]</scope>
    <source>
        <strain evidence="9 10">36-1</strain>
    </source>
</reference>
<dbReference type="GO" id="GO:0005886">
    <property type="term" value="C:plasma membrane"/>
    <property type="evidence" value="ECO:0007669"/>
    <property type="project" value="TreeGrafter"/>
</dbReference>
<dbReference type="InterPro" id="IPR036259">
    <property type="entry name" value="MFS_trans_sf"/>
</dbReference>
<reference evidence="9" key="1">
    <citation type="submission" date="2015-05" db="EMBL/GenBank/DDBJ databases">
        <authorList>
            <person name="Wang D.B."/>
            <person name="Wang M."/>
        </authorList>
    </citation>
    <scope>NUCLEOTIDE SEQUENCE</scope>
    <source>
        <strain evidence="9">36-1</strain>
    </source>
</reference>
<feature type="region of interest" description="Disordered" evidence="5">
    <location>
        <begin position="1"/>
        <end position="26"/>
    </location>
</feature>
<keyword evidence="4 6" id="KW-0472">Membrane</keyword>
<evidence type="ECO:0000256" key="4">
    <source>
        <dbReference type="ARBA" id="ARBA00023136"/>
    </source>
</evidence>
<dbReference type="Gene3D" id="1.20.1720.10">
    <property type="entry name" value="Multidrug resistance protein D"/>
    <property type="match status" value="1"/>
</dbReference>
<evidence type="ECO:0000313" key="8">
    <source>
        <dbReference type="EMBL" id="KAK4088261.1"/>
    </source>
</evidence>
<sequence>MDTRRQPGLSSDDKSVPHAAGSPKRDTKSVAIPRWRFWWLSIGVCLGLFLSMMDSSIVATSLYIIARDFQSFASVNWVALAYTLSYLGCAVTFAQLSDVVGRRNAFIAAHVFFFAFSMACGFSRNLSLLIAFRALQGIGGSGLYALSMVIIPELCPQELQQHIGSLIGLVIAGSGVLGPILGGFLTEFASWRWVFWINGPIGIISLVIFLVAWPQAHHLPSRKSALWKDFDYIGSFLIIAASVLIVFAFQNIGESGSSSWRSAVFIGPVVGGGTGWLALVAWEAFAARRMHDGFSPAFPVDLFRNRTYAAAALSTLFLGYPYLLLVYSFPLKAQIVSSKSALISGIMLLPMLGASAIGSAVSGKVNAARNAHCETILAGACFMTLGCGLLTGVAGTENDGKALGFLTFAGFGFGLSTAAATILVAVEAPRKDHAAAQGILAQLRVLGGSLGISTSTVLVHAEAGKRYGPSPILGTKDAECPIDCGDRTVLQLDTFHSAYDEAFRKGMVCAAAISGAAVAVTLAGYRKRGKGVQQQRNTMFEDGGSVILPRSPAEQTGASAA</sequence>
<dbReference type="PANTHER" id="PTHR23501:SF43">
    <property type="entry name" value="MULTIDRUG TRANSPORTER, PUTATIVE (AFU_ORTHOLOGUE AFUA_6G03040)-RELATED"/>
    <property type="match status" value="1"/>
</dbReference>
<evidence type="ECO:0000256" key="5">
    <source>
        <dbReference type="SAM" id="MobiDB-lite"/>
    </source>
</evidence>
<feature type="transmembrane region" description="Helical" evidence="6">
    <location>
        <begin position="402"/>
        <end position="426"/>
    </location>
</feature>
<dbReference type="EMBL" id="JAWRVI010000026">
    <property type="protein sequence ID" value="KAK4088261.1"/>
    <property type="molecule type" value="Genomic_DNA"/>
</dbReference>
<comment type="caution">
    <text evidence="9">The sequence shown here is derived from an EMBL/GenBank/DDBJ whole genome shotgun (WGS) entry which is preliminary data.</text>
</comment>
<proteinExistence type="predicted"/>
<evidence type="ECO:0000259" key="7">
    <source>
        <dbReference type="PROSITE" id="PS50850"/>
    </source>
</evidence>
<feature type="domain" description="Major facilitator superfamily (MFS) profile" evidence="7">
    <location>
        <begin position="40"/>
        <end position="528"/>
    </location>
</feature>
<dbReference type="PRINTS" id="PR01036">
    <property type="entry name" value="TCRTETB"/>
</dbReference>
<name>A0A2U3EKZ4_PURLI</name>
<keyword evidence="2 6" id="KW-0812">Transmembrane</keyword>
<feature type="transmembrane region" description="Helical" evidence="6">
    <location>
        <begin position="502"/>
        <end position="525"/>
    </location>
</feature>
<organism evidence="9 10">
    <name type="scientific">Purpureocillium lilacinum</name>
    <name type="common">Paecilomyces lilacinus</name>
    <dbReference type="NCBI Taxonomy" id="33203"/>
    <lineage>
        <taxon>Eukaryota</taxon>
        <taxon>Fungi</taxon>
        <taxon>Dikarya</taxon>
        <taxon>Ascomycota</taxon>
        <taxon>Pezizomycotina</taxon>
        <taxon>Sordariomycetes</taxon>
        <taxon>Hypocreomycetidae</taxon>
        <taxon>Hypocreales</taxon>
        <taxon>Ophiocordycipitaceae</taxon>
        <taxon>Purpureocillium</taxon>
    </lineage>
</organism>
<feature type="transmembrane region" description="Helical" evidence="6">
    <location>
        <begin position="105"/>
        <end position="124"/>
    </location>
</feature>
<evidence type="ECO:0000313" key="10">
    <source>
        <dbReference type="Proteomes" id="UP000245956"/>
    </source>
</evidence>
<accession>A0A2U3EKZ4</accession>
<protein>
    <submittedName>
        <fullName evidence="9">Major facilitator superfamily transporter</fullName>
    </submittedName>
</protein>
<dbReference type="PANTHER" id="PTHR23501">
    <property type="entry name" value="MAJOR FACILITATOR SUPERFAMILY"/>
    <property type="match status" value="1"/>
</dbReference>
<dbReference type="InterPro" id="IPR011701">
    <property type="entry name" value="MFS"/>
</dbReference>